<sequence length="165" mass="18717">MEWQFKTIARKSTLSGEPFIPGDRVLCLIYKDDAAGELGRADLRPDESEVFELPGAVLGRWSRVVKDPDDDSVSARETMASAEDFFFSLYDNEPAQAQEEADVLKHLLSLMLERKRVLRAIGDRQTSGEQTYLHVKTKREFKVPIVDVSMELMLKIQDTIGDIIL</sequence>
<keyword evidence="2" id="KW-1185">Reference proteome</keyword>
<accession>A0ABU1AEN1</accession>
<dbReference type="EMBL" id="JARXIC010000003">
    <property type="protein sequence ID" value="MDQ8193241.1"/>
    <property type="molecule type" value="Genomic_DNA"/>
</dbReference>
<reference evidence="1 2" key="1">
    <citation type="submission" date="2023-04" db="EMBL/GenBank/DDBJ databases">
        <title>A novel bacteria isolated from coastal sediment.</title>
        <authorList>
            <person name="Liu X.-J."/>
            <person name="Du Z.-J."/>
        </authorList>
    </citation>
    <scope>NUCLEOTIDE SEQUENCE [LARGE SCALE GENOMIC DNA]</scope>
    <source>
        <strain evidence="1 2">SDUM461004</strain>
    </source>
</reference>
<proteinExistence type="predicted"/>
<organism evidence="1 2">
    <name type="scientific">Thalassobacterium sedimentorum</name>
    <dbReference type="NCBI Taxonomy" id="3041258"/>
    <lineage>
        <taxon>Bacteria</taxon>
        <taxon>Pseudomonadati</taxon>
        <taxon>Verrucomicrobiota</taxon>
        <taxon>Opitutia</taxon>
        <taxon>Puniceicoccales</taxon>
        <taxon>Coraliomargaritaceae</taxon>
        <taxon>Thalassobacterium</taxon>
    </lineage>
</organism>
<dbReference type="RefSeq" id="WP_308983746.1">
    <property type="nucleotide sequence ID" value="NZ_JARXIC010000003.1"/>
</dbReference>
<name>A0ABU1AEN1_9BACT</name>
<protein>
    <recommendedName>
        <fullName evidence="3">CarD-like/TRCF RNAP-interacting domain-containing protein</fullName>
    </recommendedName>
</protein>
<dbReference type="Proteomes" id="UP001243717">
    <property type="component" value="Unassembled WGS sequence"/>
</dbReference>
<evidence type="ECO:0008006" key="3">
    <source>
        <dbReference type="Google" id="ProtNLM"/>
    </source>
</evidence>
<evidence type="ECO:0000313" key="1">
    <source>
        <dbReference type="EMBL" id="MDQ8193241.1"/>
    </source>
</evidence>
<gene>
    <name evidence="1" type="ORF">QEH59_02310</name>
</gene>
<evidence type="ECO:0000313" key="2">
    <source>
        <dbReference type="Proteomes" id="UP001243717"/>
    </source>
</evidence>
<comment type="caution">
    <text evidence="1">The sequence shown here is derived from an EMBL/GenBank/DDBJ whole genome shotgun (WGS) entry which is preliminary data.</text>
</comment>